<organism evidence="5 6">
    <name type="scientific">Victivallis lenta</name>
    <dbReference type="NCBI Taxonomy" id="2606640"/>
    <lineage>
        <taxon>Bacteria</taxon>
        <taxon>Pseudomonadati</taxon>
        <taxon>Lentisphaerota</taxon>
        <taxon>Lentisphaeria</taxon>
        <taxon>Victivallales</taxon>
        <taxon>Victivallaceae</taxon>
        <taxon>Victivallis</taxon>
    </lineage>
</organism>
<dbReference type="Gene3D" id="3.20.20.80">
    <property type="entry name" value="Glycosidases"/>
    <property type="match status" value="1"/>
</dbReference>
<name>A0A844G3N9_9BACT</name>
<dbReference type="EMBL" id="VUNS01000018">
    <property type="protein sequence ID" value="MST98390.1"/>
    <property type="molecule type" value="Genomic_DNA"/>
</dbReference>
<protein>
    <submittedName>
        <fullName evidence="5">Cellulase family glycosylhydrolase</fullName>
    </submittedName>
</protein>
<comment type="caution">
    <text evidence="5">The sequence shown here is derived from an EMBL/GenBank/DDBJ whole genome shotgun (WGS) entry which is preliminary data.</text>
</comment>
<feature type="domain" description="Glycoside hydrolase family 5" evidence="4">
    <location>
        <begin position="374"/>
        <end position="558"/>
    </location>
</feature>
<evidence type="ECO:0000256" key="1">
    <source>
        <dbReference type="ARBA" id="ARBA00022801"/>
    </source>
</evidence>
<evidence type="ECO:0000256" key="3">
    <source>
        <dbReference type="SAM" id="SignalP"/>
    </source>
</evidence>
<dbReference type="PANTHER" id="PTHR12631:SF10">
    <property type="entry name" value="BETA-XYLOSIDASE-LIKE PROTEIN-RELATED"/>
    <property type="match status" value="1"/>
</dbReference>
<proteinExistence type="predicted"/>
<evidence type="ECO:0000313" key="6">
    <source>
        <dbReference type="Proteomes" id="UP000435649"/>
    </source>
</evidence>
<dbReference type="GO" id="GO:0000272">
    <property type="term" value="P:polysaccharide catabolic process"/>
    <property type="evidence" value="ECO:0007669"/>
    <property type="project" value="InterPro"/>
</dbReference>
<dbReference type="InterPro" id="IPR001547">
    <property type="entry name" value="Glyco_hydro_5"/>
</dbReference>
<dbReference type="InterPro" id="IPR017853">
    <property type="entry name" value="GH"/>
</dbReference>
<keyword evidence="2" id="KW-0326">Glycosidase</keyword>
<accession>A0A844G3N9</accession>
<dbReference type="Pfam" id="PF00150">
    <property type="entry name" value="Cellulase"/>
    <property type="match status" value="1"/>
</dbReference>
<keyword evidence="6" id="KW-1185">Reference proteome</keyword>
<evidence type="ECO:0000313" key="5">
    <source>
        <dbReference type="EMBL" id="MST98390.1"/>
    </source>
</evidence>
<dbReference type="GO" id="GO:0004553">
    <property type="term" value="F:hydrolase activity, hydrolyzing O-glycosyl compounds"/>
    <property type="evidence" value="ECO:0007669"/>
    <property type="project" value="InterPro"/>
</dbReference>
<evidence type="ECO:0000259" key="4">
    <source>
        <dbReference type="Pfam" id="PF00150"/>
    </source>
</evidence>
<reference evidence="5 6" key="1">
    <citation type="submission" date="2019-08" db="EMBL/GenBank/DDBJ databases">
        <title>In-depth cultivation of the pig gut microbiome towards novel bacterial diversity and tailored functional studies.</title>
        <authorList>
            <person name="Wylensek D."/>
            <person name="Hitch T.C.A."/>
            <person name="Clavel T."/>
        </authorList>
    </citation>
    <scope>NUCLEOTIDE SEQUENCE [LARGE SCALE GENOMIC DNA]</scope>
    <source>
        <strain evidence="5 6">BBE-744-WT-12</strain>
    </source>
</reference>
<evidence type="ECO:0000256" key="2">
    <source>
        <dbReference type="ARBA" id="ARBA00023295"/>
    </source>
</evidence>
<keyword evidence="1 5" id="KW-0378">Hydrolase</keyword>
<dbReference type="AlphaFoldDB" id="A0A844G3N9"/>
<sequence>MKGSAMRTFFAVFTILNFMFAIHAADIAMCDNYQTDFDNLKSGGIYLQEFWRVDDWRYQAQSLAVVGHNGGKALNVTAKNGHHARIYITPRRSGGGSVSFDFTPGNGIWTFFGFKPEKAKWDEFQAALLFPPASDGKLYRLADGKKAELPGTSFSAGSTCRVTLAYRYGNGKGIYRFSVEAPNEKNCWRSEWLPFETAADRPVGIFEIRSIEWNKPESASNGIVDNFIFEGDRSFAKPEIRSSRFSHLFRRGEPVGLNVFITAGEIPLNTAATVTVTDAYGKTVHTQTEPVTAATGKSIRFPVEVPSEKLEKLGLYHASLNIGGDHPVSAESTFGILTETAGDCTSFDSPFGAFLYPLDGTLYAEYGPDYMRLAVQQMRELGIRWVRCNFHWYSVEPEKGKFHWGKMGELVDELYRQDMHAFAELVNTTRWATSRNSEAGGSVDTGREWQSVAPRNFADWETFCARTAERFKGKIKVYEIWNEPGAPRNGNSNGFWRDSSENFIEIIKHGAEAIRSIDPEAKIMVSGFRAVDAGRHFENFVERVLPQVIQEIDIISFHHWGSDAWSPKIYDLKRLMKEYERELPYWDSEGPGAGKTPDCIKNFIWTWSMGAEKVFPFIYNLPRYPDRSLVNPDYTPTPGTMTFATMTRFLAGLKPEGQVNAGPAVRAFSFSNGKRRIVAAWSELPDNRPATATLSGLIGGFDHYGNPLEAVKKGSYGRNSIIIGAAPCFLELDFDGLDPHAAAQKP</sequence>
<feature type="signal peptide" evidence="3">
    <location>
        <begin position="1"/>
        <end position="24"/>
    </location>
</feature>
<keyword evidence="3" id="KW-0732">Signal</keyword>
<gene>
    <name evidence="5" type="ORF">FYJ85_15215</name>
</gene>
<dbReference type="PANTHER" id="PTHR12631">
    <property type="entry name" value="ALPHA-L-IDURONIDASE"/>
    <property type="match status" value="1"/>
</dbReference>
<dbReference type="Proteomes" id="UP000435649">
    <property type="component" value="Unassembled WGS sequence"/>
</dbReference>
<dbReference type="SUPFAM" id="SSF51445">
    <property type="entry name" value="(Trans)glycosidases"/>
    <property type="match status" value="1"/>
</dbReference>
<dbReference type="InterPro" id="IPR051923">
    <property type="entry name" value="Glycosyl_Hydrolase_39"/>
</dbReference>
<feature type="chain" id="PRO_5032298896" evidence="3">
    <location>
        <begin position="25"/>
        <end position="746"/>
    </location>
</feature>